<protein>
    <submittedName>
        <fullName evidence="2">Uncharacterized protein</fullName>
    </submittedName>
</protein>
<feature type="compositionally biased region" description="Basic residues" evidence="1">
    <location>
        <begin position="44"/>
        <end position="54"/>
    </location>
</feature>
<gene>
    <name evidence="2" type="ORF">LTRI10_LOCUS42034</name>
</gene>
<feature type="compositionally biased region" description="Low complexity" evidence="1">
    <location>
        <begin position="55"/>
        <end position="72"/>
    </location>
</feature>
<evidence type="ECO:0000313" key="3">
    <source>
        <dbReference type="Proteomes" id="UP001497516"/>
    </source>
</evidence>
<name>A0AAV2FUJ2_9ROSI</name>
<proteinExistence type="predicted"/>
<sequence length="181" mass="20499">MDRRQSRMKQATIINKVKRKKQSVDEIPPRFGDIFFCLNKKKSRSTLKNKKKTSRASPHLSSSSIQSDLPLSRASSSPSETNQIQSKNNTGKFTDFGRRLLLPQDTHRRLPLPYGGTFLREPQAVAARKKKKENMVAATCQGWSSDDVKKKSSLQFSLLLSRRRPPALSLTSEKGGLLHYK</sequence>
<evidence type="ECO:0000313" key="2">
    <source>
        <dbReference type="EMBL" id="CAL1402000.1"/>
    </source>
</evidence>
<organism evidence="2 3">
    <name type="scientific">Linum trigynum</name>
    <dbReference type="NCBI Taxonomy" id="586398"/>
    <lineage>
        <taxon>Eukaryota</taxon>
        <taxon>Viridiplantae</taxon>
        <taxon>Streptophyta</taxon>
        <taxon>Embryophyta</taxon>
        <taxon>Tracheophyta</taxon>
        <taxon>Spermatophyta</taxon>
        <taxon>Magnoliopsida</taxon>
        <taxon>eudicotyledons</taxon>
        <taxon>Gunneridae</taxon>
        <taxon>Pentapetalae</taxon>
        <taxon>rosids</taxon>
        <taxon>fabids</taxon>
        <taxon>Malpighiales</taxon>
        <taxon>Linaceae</taxon>
        <taxon>Linum</taxon>
    </lineage>
</organism>
<keyword evidence="3" id="KW-1185">Reference proteome</keyword>
<accession>A0AAV2FUJ2</accession>
<feature type="region of interest" description="Disordered" evidence="1">
    <location>
        <begin position="44"/>
        <end position="97"/>
    </location>
</feature>
<feature type="compositionally biased region" description="Polar residues" evidence="1">
    <location>
        <begin position="73"/>
        <end position="92"/>
    </location>
</feature>
<evidence type="ECO:0000256" key="1">
    <source>
        <dbReference type="SAM" id="MobiDB-lite"/>
    </source>
</evidence>
<dbReference type="EMBL" id="OZ034820">
    <property type="protein sequence ID" value="CAL1402000.1"/>
    <property type="molecule type" value="Genomic_DNA"/>
</dbReference>
<dbReference type="Proteomes" id="UP001497516">
    <property type="component" value="Chromosome 7"/>
</dbReference>
<feature type="region of interest" description="Disordered" evidence="1">
    <location>
        <begin position="1"/>
        <end position="24"/>
    </location>
</feature>
<dbReference type="AlphaFoldDB" id="A0AAV2FUJ2"/>
<reference evidence="2 3" key="1">
    <citation type="submission" date="2024-04" db="EMBL/GenBank/DDBJ databases">
        <authorList>
            <person name="Fracassetti M."/>
        </authorList>
    </citation>
    <scope>NUCLEOTIDE SEQUENCE [LARGE SCALE GENOMIC DNA]</scope>
</reference>